<feature type="chain" id="PRO_5022664214" description="DUF6801 domain-containing protein" evidence="1">
    <location>
        <begin position="31"/>
        <end position="191"/>
    </location>
</feature>
<protein>
    <recommendedName>
        <fullName evidence="2">DUF6801 domain-containing protein</fullName>
    </recommendedName>
</protein>
<feature type="signal peptide" evidence="1">
    <location>
        <begin position="1"/>
        <end position="30"/>
    </location>
</feature>
<organism evidence="3 4">
    <name type="scientific">Nocardioides humilatus</name>
    <dbReference type="NCBI Taxonomy" id="2607660"/>
    <lineage>
        <taxon>Bacteria</taxon>
        <taxon>Bacillati</taxon>
        <taxon>Actinomycetota</taxon>
        <taxon>Actinomycetes</taxon>
        <taxon>Propionibacteriales</taxon>
        <taxon>Nocardioidaceae</taxon>
        <taxon>Nocardioides</taxon>
    </lineage>
</organism>
<dbReference type="Proteomes" id="UP000325003">
    <property type="component" value="Unassembled WGS sequence"/>
</dbReference>
<dbReference type="Pfam" id="PF20611">
    <property type="entry name" value="DUF6801"/>
    <property type="match status" value="1"/>
</dbReference>
<proteinExistence type="predicted"/>
<reference evidence="3 4" key="2">
    <citation type="submission" date="2019-09" db="EMBL/GenBank/DDBJ databases">
        <authorList>
            <person name="Jin C."/>
        </authorList>
    </citation>
    <scope>NUCLEOTIDE SEQUENCE [LARGE SCALE GENOMIC DNA]</scope>
    <source>
        <strain evidence="3 4">BN130099</strain>
    </source>
</reference>
<evidence type="ECO:0000313" key="3">
    <source>
        <dbReference type="EMBL" id="KAA1418670.1"/>
    </source>
</evidence>
<dbReference type="RefSeq" id="WP_149728010.1">
    <property type="nucleotide sequence ID" value="NZ_VUJV01000003.1"/>
</dbReference>
<gene>
    <name evidence="3" type="ORF">F0U44_09235</name>
</gene>
<name>A0A5B1LFW2_9ACTN</name>
<reference evidence="3 4" key="1">
    <citation type="submission" date="2019-09" db="EMBL/GenBank/DDBJ databases">
        <title>Nocardioides panacisoli sp. nov., isolated from the soil of a ginseng field.</title>
        <authorList>
            <person name="Cho C."/>
        </authorList>
    </citation>
    <scope>NUCLEOTIDE SEQUENCE [LARGE SCALE GENOMIC DNA]</scope>
    <source>
        <strain evidence="3 4">BN130099</strain>
    </source>
</reference>
<accession>A0A5B1LFW2</accession>
<keyword evidence="1" id="KW-0732">Signal</keyword>
<sequence>MSRRAAALATATVLLSSVASVIVGAAPAHATEVDKTIGYHCSSSFGDGDSDVRILATIPDRVAQGVSVPARTVTFKIKVPGRMVRMMRLYGVDSVSGSGKASYFVGSLKRPIRDVHIPNTDVPNSGGMTIKGTGRAASFMINQAGTYDVKVSKKLLATVAAHVDGSSYSADLTCNVRRGESRKLASLEVIR</sequence>
<evidence type="ECO:0000256" key="1">
    <source>
        <dbReference type="SAM" id="SignalP"/>
    </source>
</evidence>
<comment type="caution">
    <text evidence="3">The sequence shown here is derived from an EMBL/GenBank/DDBJ whole genome shotgun (WGS) entry which is preliminary data.</text>
</comment>
<dbReference type="EMBL" id="VUJV01000003">
    <property type="protein sequence ID" value="KAA1418670.1"/>
    <property type="molecule type" value="Genomic_DNA"/>
</dbReference>
<dbReference type="AlphaFoldDB" id="A0A5B1LFW2"/>
<keyword evidence="4" id="KW-1185">Reference proteome</keyword>
<evidence type="ECO:0000259" key="2">
    <source>
        <dbReference type="Pfam" id="PF20611"/>
    </source>
</evidence>
<evidence type="ECO:0000313" key="4">
    <source>
        <dbReference type="Proteomes" id="UP000325003"/>
    </source>
</evidence>
<feature type="domain" description="DUF6801" evidence="2">
    <location>
        <begin position="39"/>
        <end position="185"/>
    </location>
</feature>
<dbReference type="InterPro" id="IPR046542">
    <property type="entry name" value="DUF6801"/>
</dbReference>